<comment type="function">
    <text evidence="5">Serine peptidase whose precise substrate specificity remains unclear. Does not cleave peptides after a arginine or lysine residue. Regulates trans-Golgi network morphology and sorting by regulating the membrane binding of the AP-1 complex. May play a role in the regulation of synaptic vesicle exocytosis.</text>
</comment>
<dbReference type="OMA" id="HESTFDY"/>
<comment type="similarity">
    <text evidence="1 6">Belongs to the peptidase S9A family.</text>
</comment>
<dbReference type="STRING" id="246409.I1BZC8"/>
<evidence type="ECO:0000313" key="9">
    <source>
        <dbReference type="EMBL" id="EIE81558.1"/>
    </source>
</evidence>
<dbReference type="SUPFAM" id="SSF50993">
    <property type="entry name" value="Peptidase/esterase 'gauge' domain"/>
    <property type="match status" value="1"/>
</dbReference>
<dbReference type="PANTHER" id="PTHR11757:SF19">
    <property type="entry name" value="PROLYL ENDOPEPTIDASE-LIKE"/>
    <property type="match status" value="1"/>
</dbReference>
<dbReference type="PANTHER" id="PTHR11757">
    <property type="entry name" value="PROTEASE FAMILY S9A OLIGOPEPTIDASE"/>
    <property type="match status" value="1"/>
</dbReference>
<evidence type="ECO:0000256" key="2">
    <source>
        <dbReference type="ARBA" id="ARBA00022670"/>
    </source>
</evidence>
<protein>
    <recommendedName>
        <fullName evidence="6">Prolyl endopeptidase</fullName>
        <ecNumber evidence="6">3.4.21.-</ecNumber>
    </recommendedName>
</protein>
<dbReference type="Pfam" id="PF02897">
    <property type="entry name" value="Peptidase_S9_N"/>
    <property type="match status" value="1"/>
</dbReference>
<reference evidence="9 10" key="1">
    <citation type="journal article" date="2009" name="PLoS Genet.">
        <title>Genomic analysis of the basal lineage fungus Rhizopus oryzae reveals a whole-genome duplication.</title>
        <authorList>
            <person name="Ma L.-J."/>
            <person name="Ibrahim A.S."/>
            <person name="Skory C."/>
            <person name="Grabherr M.G."/>
            <person name="Burger G."/>
            <person name="Butler M."/>
            <person name="Elias M."/>
            <person name="Idnurm A."/>
            <person name="Lang B.F."/>
            <person name="Sone T."/>
            <person name="Abe A."/>
            <person name="Calvo S.E."/>
            <person name="Corrochano L.M."/>
            <person name="Engels R."/>
            <person name="Fu J."/>
            <person name="Hansberg W."/>
            <person name="Kim J.-M."/>
            <person name="Kodira C.D."/>
            <person name="Koehrsen M.J."/>
            <person name="Liu B."/>
            <person name="Miranda-Saavedra D."/>
            <person name="O'Leary S."/>
            <person name="Ortiz-Castellanos L."/>
            <person name="Poulter R."/>
            <person name="Rodriguez-Romero J."/>
            <person name="Ruiz-Herrera J."/>
            <person name="Shen Y.-Q."/>
            <person name="Zeng Q."/>
            <person name="Galagan J."/>
            <person name="Birren B.W."/>
            <person name="Cuomo C.A."/>
            <person name="Wickes B.L."/>
        </authorList>
    </citation>
    <scope>NUCLEOTIDE SEQUENCE [LARGE SCALE GENOMIC DNA]</scope>
    <source>
        <strain evidence="10">RA 99-880 / ATCC MYA-4621 / FGSC 9543 / NRRL 43880</strain>
    </source>
</reference>
<dbReference type="GeneID" id="93613234"/>
<dbReference type="AlphaFoldDB" id="I1BZC8"/>
<evidence type="ECO:0000256" key="3">
    <source>
        <dbReference type="ARBA" id="ARBA00022801"/>
    </source>
</evidence>
<gene>
    <name evidence="9" type="ORF">RO3G_06263</name>
</gene>
<dbReference type="VEuPathDB" id="FungiDB:RO3G_06263"/>
<dbReference type="InterPro" id="IPR002470">
    <property type="entry name" value="Peptidase_S9A"/>
</dbReference>
<evidence type="ECO:0000259" key="8">
    <source>
        <dbReference type="Pfam" id="PF02897"/>
    </source>
</evidence>
<sequence>MKVYAHTIGTDQSEDVLVFEELDDTVFVDITSTKDNKYVTINANSLSSSEVRVIDSEHDYTNGQLPEIQLIRPREIGLEYYVDHHHDRFYILTNADNAKNFKLVEVLDCATDKTVWNNLITMKPTEKIEDVDLFQNHAVIYGRRDCLPVILCYDLRTKTIHEVDLPEKFCVIQPGTNLDFDTEQFRFSIISPFTHEATYDYDMSSRKLTPIRTQTIQNMELSGKNPVLMRSYGAYGTSTDIEFRVEHFPLIERGWVIALAHVSFKDFISVAEHLIDINLTAPDRLAAMGTSAGGLLVGGMLHMRPDLFKALVLRVPFVDPLSSMLNPDLPLTQIEYPEWGNPTKDPDAYKLIASYSPYENISDELFKDNNVLPSLFVTGGMKDQRVTYWQPLKFVARMRYFTPSAYAHSVTLLKMDLDRGHFGGGSSEQERLSDVAEQIAFLIAEVQK</sequence>
<evidence type="ECO:0000256" key="6">
    <source>
        <dbReference type="RuleBase" id="RU368024"/>
    </source>
</evidence>
<feature type="domain" description="Peptidase S9A N-terminal" evidence="8">
    <location>
        <begin position="2"/>
        <end position="213"/>
    </location>
</feature>
<dbReference type="EMBL" id="CH476735">
    <property type="protein sequence ID" value="EIE81558.1"/>
    <property type="molecule type" value="Genomic_DNA"/>
</dbReference>
<dbReference type="EC" id="3.4.21.-" evidence="6"/>
<evidence type="ECO:0000256" key="1">
    <source>
        <dbReference type="ARBA" id="ARBA00005228"/>
    </source>
</evidence>
<keyword evidence="3 6" id="KW-0378">Hydrolase</keyword>
<evidence type="ECO:0000259" key="7">
    <source>
        <dbReference type="Pfam" id="PF00326"/>
    </source>
</evidence>
<dbReference type="InterPro" id="IPR051543">
    <property type="entry name" value="Serine_Peptidase_S9A"/>
</dbReference>
<dbReference type="Pfam" id="PF00326">
    <property type="entry name" value="Peptidase_S9"/>
    <property type="match status" value="1"/>
</dbReference>
<evidence type="ECO:0000256" key="5">
    <source>
        <dbReference type="ARBA" id="ARBA00045448"/>
    </source>
</evidence>
<evidence type="ECO:0000313" key="10">
    <source>
        <dbReference type="Proteomes" id="UP000009138"/>
    </source>
</evidence>
<dbReference type="Proteomes" id="UP000009138">
    <property type="component" value="Unassembled WGS sequence"/>
</dbReference>
<keyword evidence="4 6" id="KW-0720">Serine protease</keyword>
<proteinExistence type="inferred from homology"/>
<dbReference type="InterPro" id="IPR001375">
    <property type="entry name" value="Peptidase_S9_cat"/>
</dbReference>
<feature type="domain" description="Peptidase S9 prolyl oligopeptidase catalytic" evidence="7">
    <location>
        <begin position="261"/>
        <end position="445"/>
    </location>
</feature>
<dbReference type="Gene3D" id="2.130.10.120">
    <property type="entry name" value="Prolyl oligopeptidase, N-terminal domain"/>
    <property type="match status" value="1"/>
</dbReference>
<dbReference type="Gene3D" id="3.40.50.1820">
    <property type="entry name" value="alpha/beta hydrolase"/>
    <property type="match status" value="1"/>
</dbReference>
<keyword evidence="2 6" id="KW-0645">Protease</keyword>
<dbReference type="eggNOG" id="KOG2237">
    <property type="taxonomic scope" value="Eukaryota"/>
</dbReference>
<dbReference type="OrthoDB" id="248387at2759"/>
<dbReference type="InterPro" id="IPR023302">
    <property type="entry name" value="Pept_S9A_N"/>
</dbReference>
<dbReference type="InParanoid" id="I1BZC8"/>
<organism evidence="9 10">
    <name type="scientific">Rhizopus delemar (strain RA 99-880 / ATCC MYA-4621 / FGSC 9543 / NRRL 43880)</name>
    <name type="common">Mucormycosis agent</name>
    <name type="synonym">Rhizopus arrhizus var. delemar</name>
    <dbReference type="NCBI Taxonomy" id="246409"/>
    <lineage>
        <taxon>Eukaryota</taxon>
        <taxon>Fungi</taxon>
        <taxon>Fungi incertae sedis</taxon>
        <taxon>Mucoromycota</taxon>
        <taxon>Mucoromycotina</taxon>
        <taxon>Mucoromycetes</taxon>
        <taxon>Mucorales</taxon>
        <taxon>Mucorineae</taxon>
        <taxon>Rhizopodaceae</taxon>
        <taxon>Rhizopus</taxon>
    </lineage>
</organism>
<name>I1BZC8_RHIO9</name>
<keyword evidence="10" id="KW-1185">Reference proteome</keyword>
<accession>I1BZC8</accession>
<dbReference type="SUPFAM" id="SSF53474">
    <property type="entry name" value="alpha/beta-Hydrolases"/>
    <property type="match status" value="1"/>
</dbReference>
<dbReference type="GO" id="GO:0004252">
    <property type="term" value="F:serine-type endopeptidase activity"/>
    <property type="evidence" value="ECO:0007669"/>
    <property type="project" value="UniProtKB-UniRule"/>
</dbReference>
<evidence type="ECO:0000256" key="4">
    <source>
        <dbReference type="ARBA" id="ARBA00022825"/>
    </source>
</evidence>
<dbReference type="GO" id="GO:0006508">
    <property type="term" value="P:proteolysis"/>
    <property type="evidence" value="ECO:0007669"/>
    <property type="project" value="UniProtKB-KW"/>
</dbReference>
<dbReference type="RefSeq" id="XP_067516954.1">
    <property type="nucleotide sequence ID" value="XM_067660853.1"/>
</dbReference>
<dbReference type="InterPro" id="IPR029058">
    <property type="entry name" value="AB_hydrolase_fold"/>
</dbReference>
<dbReference type="PRINTS" id="PR00862">
    <property type="entry name" value="PROLIGOPTASE"/>
</dbReference>